<dbReference type="Proteomes" id="UP000190648">
    <property type="component" value="Unassembled WGS sequence"/>
</dbReference>
<keyword evidence="3" id="KW-1185">Reference proteome</keyword>
<feature type="region of interest" description="Disordered" evidence="1">
    <location>
        <begin position="1"/>
        <end position="65"/>
    </location>
</feature>
<accession>A0A1V4J8R7</accession>
<evidence type="ECO:0000256" key="1">
    <source>
        <dbReference type="SAM" id="MobiDB-lite"/>
    </source>
</evidence>
<dbReference type="AlphaFoldDB" id="A0A1V4J8R7"/>
<gene>
    <name evidence="2" type="ORF">AV530_013688</name>
</gene>
<organism evidence="2 3">
    <name type="scientific">Patagioenas fasciata monilis</name>
    <dbReference type="NCBI Taxonomy" id="372326"/>
    <lineage>
        <taxon>Eukaryota</taxon>
        <taxon>Metazoa</taxon>
        <taxon>Chordata</taxon>
        <taxon>Craniata</taxon>
        <taxon>Vertebrata</taxon>
        <taxon>Euteleostomi</taxon>
        <taxon>Archelosauria</taxon>
        <taxon>Archosauria</taxon>
        <taxon>Dinosauria</taxon>
        <taxon>Saurischia</taxon>
        <taxon>Theropoda</taxon>
        <taxon>Coelurosauria</taxon>
        <taxon>Aves</taxon>
        <taxon>Neognathae</taxon>
        <taxon>Neoaves</taxon>
        <taxon>Columbimorphae</taxon>
        <taxon>Columbiformes</taxon>
        <taxon>Columbidae</taxon>
        <taxon>Patagioenas</taxon>
    </lineage>
</organism>
<evidence type="ECO:0000313" key="3">
    <source>
        <dbReference type="Proteomes" id="UP000190648"/>
    </source>
</evidence>
<reference evidence="2 3" key="1">
    <citation type="submission" date="2016-02" db="EMBL/GenBank/DDBJ databases">
        <title>Band-tailed pigeon sequencing and assembly.</title>
        <authorList>
            <person name="Soares A.E."/>
            <person name="Novak B.J."/>
            <person name="Rice E.S."/>
            <person name="O'Connell B."/>
            <person name="Chang D."/>
            <person name="Weber S."/>
            <person name="Shapiro B."/>
        </authorList>
    </citation>
    <scope>NUCLEOTIDE SEQUENCE [LARGE SCALE GENOMIC DNA]</scope>
    <source>
        <strain evidence="2">BTP2013</strain>
        <tissue evidence="2">Blood</tissue>
    </source>
</reference>
<dbReference type="EMBL" id="LSYS01008642">
    <property type="protein sequence ID" value="OPJ68167.1"/>
    <property type="molecule type" value="Genomic_DNA"/>
</dbReference>
<protein>
    <submittedName>
        <fullName evidence="2">Uncharacterized protein</fullName>
    </submittedName>
</protein>
<comment type="caution">
    <text evidence="2">The sequence shown here is derived from an EMBL/GenBank/DDBJ whole genome shotgun (WGS) entry which is preliminary data.</text>
</comment>
<name>A0A1V4J8R7_PATFA</name>
<proteinExistence type="predicted"/>
<evidence type="ECO:0000313" key="2">
    <source>
        <dbReference type="EMBL" id="OPJ68167.1"/>
    </source>
</evidence>
<sequence length="76" mass="7843">MHGPGPGGAHTKAPSRLGRPVLAAGLRRIPVHRHGPGGAPARPQIGGLGLPAHARASTDPQDTCDLSYVERTLAER</sequence>